<feature type="domain" description="Large ribosomal subunit protein uL6 alpha-beta" evidence="6">
    <location>
        <begin position="12"/>
        <end position="84"/>
    </location>
</feature>
<dbReference type="GO" id="GO:0019843">
    <property type="term" value="F:rRNA binding"/>
    <property type="evidence" value="ECO:0007669"/>
    <property type="project" value="UniProtKB-KW"/>
</dbReference>
<accession>A0A2T9WUI5</accession>
<keyword evidence="4" id="KW-0687">Ribonucleoprotein</keyword>
<evidence type="ECO:0000256" key="3">
    <source>
        <dbReference type="ARBA" id="ARBA00022980"/>
    </source>
</evidence>
<dbReference type="AlphaFoldDB" id="A0A2T9WUI5"/>
<dbReference type="SUPFAM" id="SSF56053">
    <property type="entry name" value="Ribosomal protein L6"/>
    <property type="match status" value="2"/>
</dbReference>
<evidence type="ECO:0000256" key="1">
    <source>
        <dbReference type="ARBA" id="ARBA00022730"/>
    </source>
</evidence>
<sequence>MRLPIMIDYVEIPNGVNVSIEDGKIYIKGPKGEKYRNINNRNIIIEIKENKIIFKAYFPSKKIIRDMNTMVAHIKNDIEGVTKGFVYKLKGVSIHFPLKLKLQNNKLIIENYMGGRDIKEIEIPEGVKATLKENEITLEGYDIEVLGNLAGLIENSVKPKEKDLRKFQDGIYIIQKP</sequence>
<reference evidence="7 8" key="1">
    <citation type="journal article" date="2015" name="Appl. Environ. Microbiol.">
        <title>Nanoarchaeota, Their Sulfolobales Host, and Nanoarchaeota Virus Distribution across Yellowstone National Park Hot Springs.</title>
        <authorList>
            <person name="Munson-McGee J.H."/>
            <person name="Field E.K."/>
            <person name="Bateson M."/>
            <person name="Rooney C."/>
            <person name="Stepanauskas R."/>
            <person name="Young M.J."/>
        </authorList>
    </citation>
    <scope>NUCLEOTIDE SEQUENCE [LARGE SCALE GENOMIC DNA]</scope>
    <source>
        <strain evidence="7">SCGC AB-777_O03</strain>
    </source>
</reference>
<dbReference type="Pfam" id="PF00347">
    <property type="entry name" value="Ribosomal_L6"/>
    <property type="match status" value="1"/>
</dbReference>
<dbReference type="PANTHER" id="PTHR11655">
    <property type="entry name" value="60S/50S RIBOSOMAL PROTEIN L6/L9"/>
    <property type="match status" value="1"/>
</dbReference>
<dbReference type="PANTHER" id="PTHR11655:SF16">
    <property type="entry name" value="60S RIBOSOMAL PROTEIN L9"/>
    <property type="match status" value="1"/>
</dbReference>
<keyword evidence="1" id="KW-0699">rRNA-binding</keyword>
<name>A0A2T9WUI5_NANST</name>
<protein>
    <recommendedName>
        <fullName evidence="5">50S ribosomal protein L6</fullName>
    </recommendedName>
</protein>
<dbReference type="Proteomes" id="UP000245908">
    <property type="component" value="Unassembled WGS sequence"/>
</dbReference>
<evidence type="ECO:0000313" key="8">
    <source>
        <dbReference type="Proteomes" id="UP000245908"/>
    </source>
</evidence>
<gene>
    <name evidence="7" type="primary">rplF</name>
    <name evidence="7" type="ORF">DDW05_00985</name>
</gene>
<dbReference type="EMBL" id="QEFH01000005">
    <property type="protein sequence ID" value="PVU71472.1"/>
    <property type="molecule type" value="Genomic_DNA"/>
</dbReference>
<dbReference type="InterPro" id="IPR000702">
    <property type="entry name" value="Ribosomal_uL6-like"/>
</dbReference>
<evidence type="ECO:0000256" key="5">
    <source>
        <dbReference type="ARBA" id="ARBA00035454"/>
    </source>
</evidence>
<dbReference type="GO" id="GO:0002181">
    <property type="term" value="P:cytoplasmic translation"/>
    <property type="evidence" value="ECO:0007669"/>
    <property type="project" value="TreeGrafter"/>
</dbReference>
<dbReference type="FunFam" id="3.90.930.12:FF:000008">
    <property type="entry name" value="50S ribosomal protein L6"/>
    <property type="match status" value="1"/>
</dbReference>
<organism evidence="7 8">
    <name type="scientific">Nanobsidianus stetteri</name>
    <dbReference type="NCBI Taxonomy" id="1294122"/>
    <lineage>
        <taxon>Archaea</taxon>
        <taxon>Nanobdellota</taxon>
        <taxon>Candidatus Nanoarchaeia</taxon>
        <taxon>Nanoarchaeales</taxon>
        <taxon>Nanopusillaceae</taxon>
        <taxon>Candidatus Nanobsidianus</taxon>
    </lineage>
</organism>
<dbReference type="InterPro" id="IPR036789">
    <property type="entry name" value="Ribosomal_uL6-like_a/b-dom_sf"/>
</dbReference>
<evidence type="ECO:0000256" key="2">
    <source>
        <dbReference type="ARBA" id="ARBA00022884"/>
    </source>
</evidence>
<proteinExistence type="predicted"/>
<dbReference type="GO" id="GO:0003735">
    <property type="term" value="F:structural constituent of ribosome"/>
    <property type="evidence" value="ECO:0007669"/>
    <property type="project" value="InterPro"/>
</dbReference>
<dbReference type="GO" id="GO:0022625">
    <property type="term" value="C:cytosolic large ribosomal subunit"/>
    <property type="evidence" value="ECO:0007669"/>
    <property type="project" value="TreeGrafter"/>
</dbReference>
<dbReference type="PIRSF" id="PIRSF002162">
    <property type="entry name" value="Ribosomal_L6"/>
    <property type="match status" value="1"/>
</dbReference>
<dbReference type="InterPro" id="IPR020040">
    <property type="entry name" value="Ribosomal_uL6_a/b-dom"/>
</dbReference>
<dbReference type="Gene3D" id="3.90.930.12">
    <property type="entry name" value="Ribosomal protein L6, alpha-beta domain"/>
    <property type="match status" value="2"/>
</dbReference>
<evidence type="ECO:0000313" key="7">
    <source>
        <dbReference type="EMBL" id="PVU71472.1"/>
    </source>
</evidence>
<keyword evidence="2" id="KW-0694">RNA-binding</keyword>
<keyword evidence="3 7" id="KW-0689">Ribosomal protein</keyword>
<evidence type="ECO:0000259" key="6">
    <source>
        <dbReference type="Pfam" id="PF00347"/>
    </source>
</evidence>
<evidence type="ECO:0000256" key="4">
    <source>
        <dbReference type="ARBA" id="ARBA00023274"/>
    </source>
</evidence>
<comment type="caution">
    <text evidence="7">The sequence shown here is derived from an EMBL/GenBank/DDBJ whole genome shotgun (WGS) entry which is preliminary data.</text>
</comment>